<accession>A0A3L8DFU8</accession>
<organism evidence="2 3">
    <name type="scientific">Ooceraea biroi</name>
    <name type="common">Clonal raider ant</name>
    <name type="synonym">Cerapachys biroi</name>
    <dbReference type="NCBI Taxonomy" id="2015173"/>
    <lineage>
        <taxon>Eukaryota</taxon>
        <taxon>Metazoa</taxon>
        <taxon>Ecdysozoa</taxon>
        <taxon>Arthropoda</taxon>
        <taxon>Hexapoda</taxon>
        <taxon>Insecta</taxon>
        <taxon>Pterygota</taxon>
        <taxon>Neoptera</taxon>
        <taxon>Endopterygota</taxon>
        <taxon>Hymenoptera</taxon>
        <taxon>Apocrita</taxon>
        <taxon>Aculeata</taxon>
        <taxon>Formicoidea</taxon>
        <taxon>Formicidae</taxon>
        <taxon>Dorylinae</taxon>
        <taxon>Ooceraea</taxon>
    </lineage>
</organism>
<evidence type="ECO:0000313" key="3">
    <source>
        <dbReference type="Proteomes" id="UP000279307"/>
    </source>
</evidence>
<evidence type="ECO:0000256" key="1">
    <source>
        <dbReference type="SAM" id="MobiDB-lite"/>
    </source>
</evidence>
<gene>
    <name evidence="2" type="ORF">DMN91_007728</name>
</gene>
<proteinExistence type="predicted"/>
<comment type="caution">
    <text evidence="2">The sequence shown here is derived from an EMBL/GenBank/DDBJ whole genome shotgun (WGS) entry which is preliminary data.</text>
</comment>
<feature type="non-terminal residue" evidence="2">
    <location>
        <position position="1"/>
    </location>
</feature>
<evidence type="ECO:0000313" key="2">
    <source>
        <dbReference type="EMBL" id="RLU19171.1"/>
    </source>
</evidence>
<dbReference type="AlphaFoldDB" id="A0A3L8DFU8"/>
<feature type="compositionally biased region" description="Basic and acidic residues" evidence="1">
    <location>
        <begin position="84"/>
        <end position="93"/>
    </location>
</feature>
<dbReference type="Proteomes" id="UP000279307">
    <property type="component" value="Chromosome 8"/>
</dbReference>
<feature type="region of interest" description="Disordered" evidence="1">
    <location>
        <begin position="63"/>
        <end position="93"/>
    </location>
</feature>
<reference evidence="2 3" key="1">
    <citation type="journal article" date="2018" name="Genome Res.">
        <title>The genomic architecture and molecular evolution of ant odorant receptors.</title>
        <authorList>
            <person name="McKenzie S.K."/>
            <person name="Kronauer D.J.C."/>
        </authorList>
    </citation>
    <scope>NUCLEOTIDE SEQUENCE [LARGE SCALE GENOMIC DNA]</scope>
    <source>
        <strain evidence="2">Clonal line C1</strain>
    </source>
</reference>
<sequence>LRLRLDLQLRFSSEVEPVGCGVGGSSIPAIGKSEETSTRVTRPTRAADGLVACEDPEKLFDKRKPQREEADGSCGEDVETIDTQQRDNIFRRG</sequence>
<dbReference type="EMBL" id="QOIP01000008">
    <property type="protein sequence ID" value="RLU19171.1"/>
    <property type="molecule type" value="Genomic_DNA"/>
</dbReference>
<name>A0A3L8DFU8_OOCBI</name>
<protein>
    <submittedName>
        <fullName evidence="2">Uncharacterized protein</fullName>
    </submittedName>
</protein>